<dbReference type="InterPro" id="IPR050595">
    <property type="entry name" value="Bact_response_regulator"/>
</dbReference>
<dbReference type="GO" id="GO:0000160">
    <property type="term" value="P:phosphorelay signal transduction system"/>
    <property type="evidence" value="ECO:0007669"/>
    <property type="project" value="InterPro"/>
</dbReference>
<feature type="domain" description="Response regulatory" evidence="3">
    <location>
        <begin position="2"/>
        <end position="121"/>
    </location>
</feature>
<dbReference type="SUPFAM" id="SSF52172">
    <property type="entry name" value="CheY-like"/>
    <property type="match status" value="1"/>
</dbReference>
<dbReference type="RefSeq" id="WP_074858810.1">
    <property type="nucleotide sequence ID" value="NZ_FNZC01000033.1"/>
</dbReference>
<name>A0A379PI68_ECTOL</name>
<gene>
    <name evidence="4" type="ORF">NCTC10692_04636</name>
</gene>
<sequence>MKVIILDDSRTDSYLASQVAKNYFDEVEVYGMPAEFHAGLKGGNEPDLMLMDVHIGDLHNGIGELASIKEQYNSTSFIPVIIVTASTDAALHKLALERGADAVIVKPISKEKLEPILRELLPELQIEGA</sequence>
<dbReference type="Proteomes" id="UP000255303">
    <property type="component" value="Unassembled WGS sequence"/>
</dbReference>
<evidence type="ECO:0000259" key="3">
    <source>
        <dbReference type="PROSITE" id="PS50110"/>
    </source>
</evidence>
<reference evidence="4 5" key="1">
    <citation type="submission" date="2018-06" db="EMBL/GenBank/DDBJ databases">
        <authorList>
            <consortium name="Pathogen Informatics"/>
            <person name="Doyle S."/>
        </authorList>
    </citation>
    <scope>NUCLEOTIDE SEQUENCE [LARGE SCALE GENOMIC DNA]</scope>
    <source>
        <strain evidence="4 5">NCTC10692</strain>
    </source>
</reference>
<dbReference type="InterPro" id="IPR001789">
    <property type="entry name" value="Sig_transdc_resp-reg_receiver"/>
</dbReference>
<dbReference type="AlphaFoldDB" id="A0A379PI68"/>
<protein>
    <submittedName>
        <fullName evidence="4">Response regulator receiver:transcriptional regulatory protein, C-terminal</fullName>
    </submittedName>
</protein>
<dbReference type="EMBL" id="UGUV01000003">
    <property type="protein sequence ID" value="SUE72480.1"/>
    <property type="molecule type" value="Genomic_DNA"/>
</dbReference>
<feature type="modified residue" description="4-aspartylphosphate" evidence="2">
    <location>
        <position position="52"/>
    </location>
</feature>
<dbReference type="PANTHER" id="PTHR44591:SF3">
    <property type="entry name" value="RESPONSE REGULATORY DOMAIN-CONTAINING PROTEIN"/>
    <property type="match status" value="1"/>
</dbReference>
<evidence type="ECO:0000313" key="4">
    <source>
        <dbReference type="EMBL" id="SUE72480.1"/>
    </source>
</evidence>
<keyword evidence="1 2" id="KW-0597">Phosphoprotein</keyword>
<proteinExistence type="predicted"/>
<dbReference type="PROSITE" id="PS50110">
    <property type="entry name" value="RESPONSE_REGULATORY"/>
    <property type="match status" value="1"/>
</dbReference>
<accession>A0A379PI68</accession>
<dbReference type="Gene3D" id="3.40.50.2300">
    <property type="match status" value="1"/>
</dbReference>
<organism evidence="4 5">
    <name type="scientific">Ectopseudomonas oleovorans</name>
    <name type="common">Pseudomonas oleovorans</name>
    <dbReference type="NCBI Taxonomy" id="301"/>
    <lineage>
        <taxon>Bacteria</taxon>
        <taxon>Pseudomonadati</taxon>
        <taxon>Pseudomonadota</taxon>
        <taxon>Gammaproteobacteria</taxon>
        <taxon>Pseudomonadales</taxon>
        <taxon>Pseudomonadaceae</taxon>
        <taxon>Ectopseudomonas</taxon>
    </lineage>
</organism>
<dbReference type="PANTHER" id="PTHR44591">
    <property type="entry name" value="STRESS RESPONSE REGULATOR PROTEIN 1"/>
    <property type="match status" value="1"/>
</dbReference>
<dbReference type="Pfam" id="PF00072">
    <property type="entry name" value="Response_reg"/>
    <property type="match status" value="1"/>
</dbReference>
<evidence type="ECO:0000256" key="2">
    <source>
        <dbReference type="PROSITE-ProRule" id="PRU00169"/>
    </source>
</evidence>
<dbReference type="SMART" id="SM00448">
    <property type="entry name" value="REC"/>
    <property type="match status" value="1"/>
</dbReference>
<evidence type="ECO:0000256" key="1">
    <source>
        <dbReference type="ARBA" id="ARBA00022553"/>
    </source>
</evidence>
<dbReference type="InterPro" id="IPR011006">
    <property type="entry name" value="CheY-like_superfamily"/>
</dbReference>
<evidence type="ECO:0000313" key="5">
    <source>
        <dbReference type="Proteomes" id="UP000255303"/>
    </source>
</evidence>